<evidence type="ECO:0000256" key="6">
    <source>
        <dbReference type="ARBA" id="ARBA00023295"/>
    </source>
</evidence>
<evidence type="ECO:0000256" key="2">
    <source>
        <dbReference type="ARBA" id="ARBA00007951"/>
    </source>
</evidence>
<comment type="similarity">
    <text evidence="2">Belongs to the glycosyl hydrolase 29 family.</text>
</comment>
<evidence type="ECO:0000256" key="4">
    <source>
        <dbReference type="ARBA" id="ARBA00022729"/>
    </source>
</evidence>
<reference evidence="10" key="1">
    <citation type="journal article" date="2014" name="Int. J. Syst. Evol. Microbiol.">
        <title>Complete genome sequence of Corynebacterium casei LMG S-19264T (=DSM 44701T), isolated from a smear-ripened cheese.</title>
        <authorList>
            <consortium name="US DOE Joint Genome Institute (JGI-PGF)"/>
            <person name="Walter F."/>
            <person name="Albersmeier A."/>
            <person name="Kalinowski J."/>
            <person name="Ruckert C."/>
        </authorList>
    </citation>
    <scope>NUCLEOTIDE SEQUENCE</scope>
    <source>
        <strain evidence="10">CGMCC 1.15958</strain>
    </source>
</reference>
<dbReference type="EC" id="3.2.1.51" evidence="3"/>
<evidence type="ECO:0000313" key="10">
    <source>
        <dbReference type="EMBL" id="GGD50356.1"/>
    </source>
</evidence>
<dbReference type="GO" id="GO:0006004">
    <property type="term" value="P:fucose metabolic process"/>
    <property type="evidence" value="ECO:0007669"/>
    <property type="project" value="InterPro"/>
</dbReference>
<keyword evidence="6" id="KW-0326">Glycosidase</keyword>
<evidence type="ECO:0000256" key="5">
    <source>
        <dbReference type="ARBA" id="ARBA00022801"/>
    </source>
</evidence>
<dbReference type="InterPro" id="IPR017853">
    <property type="entry name" value="GH"/>
</dbReference>
<comment type="function">
    <text evidence="1">Alpha-L-fucosidase is responsible for hydrolyzing the alpha-1,6-linked fucose joined to the reducing-end N-acetylglucosamine of the carbohydrate moieties of glycoproteins.</text>
</comment>
<evidence type="ECO:0000256" key="1">
    <source>
        <dbReference type="ARBA" id="ARBA00004071"/>
    </source>
</evidence>
<name>A0A916YM49_9BACT</name>
<dbReference type="InterPro" id="IPR057739">
    <property type="entry name" value="Glyco_hydro_29_N"/>
</dbReference>
<reference evidence="10" key="2">
    <citation type="submission" date="2020-09" db="EMBL/GenBank/DDBJ databases">
        <authorList>
            <person name="Sun Q."/>
            <person name="Zhou Y."/>
        </authorList>
    </citation>
    <scope>NUCLEOTIDE SEQUENCE</scope>
    <source>
        <strain evidence="10">CGMCC 1.15958</strain>
    </source>
</reference>
<dbReference type="GO" id="GO:0004560">
    <property type="term" value="F:alpha-L-fucosidase activity"/>
    <property type="evidence" value="ECO:0007669"/>
    <property type="project" value="InterPro"/>
</dbReference>
<evidence type="ECO:0000313" key="11">
    <source>
        <dbReference type="Proteomes" id="UP000609064"/>
    </source>
</evidence>
<dbReference type="Pfam" id="PF01120">
    <property type="entry name" value="Alpha_L_fucos"/>
    <property type="match status" value="1"/>
</dbReference>
<dbReference type="Gene3D" id="2.60.40.1180">
    <property type="entry name" value="Golgi alpha-mannosidase II"/>
    <property type="match status" value="1"/>
</dbReference>
<feature type="domain" description="Glycoside hydrolase family 29 N-terminal" evidence="9">
    <location>
        <begin position="22"/>
        <end position="381"/>
    </location>
</feature>
<dbReference type="PANTHER" id="PTHR10030">
    <property type="entry name" value="ALPHA-L-FUCOSIDASE"/>
    <property type="match status" value="1"/>
</dbReference>
<dbReference type="Proteomes" id="UP000609064">
    <property type="component" value="Unassembled WGS sequence"/>
</dbReference>
<dbReference type="SUPFAM" id="SSF51445">
    <property type="entry name" value="(Trans)glycosidases"/>
    <property type="match status" value="1"/>
</dbReference>
<comment type="caution">
    <text evidence="10">The sequence shown here is derived from an EMBL/GenBank/DDBJ whole genome shotgun (WGS) entry which is preliminary data.</text>
</comment>
<dbReference type="PANTHER" id="PTHR10030:SF37">
    <property type="entry name" value="ALPHA-L-FUCOSIDASE-RELATED"/>
    <property type="match status" value="1"/>
</dbReference>
<gene>
    <name evidence="10" type="ORF">GCM10011514_13270</name>
</gene>
<feature type="site" description="May be important for catalysis" evidence="7">
    <location>
        <position position="314"/>
    </location>
</feature>
<dbReference type="SMART" id="SM00812">
    <property type="entry name" value="Alpha_L_fucos"/>
    <property type="match status" value="1"/>
</dbReference>
<keyword evidence="11" id="KW-1185">Reference proteome</keyword>
<evidence type="ECO:0000256" key="7">
    <source>
        <dbReference type="PIRSR" id="PIRSR001092-1"/>
    </source>
</evidence>
<dbReference type="AlphaFoldDB" id="A0A916YM49"/>
<keyword evidence="5" id="KW-0378">Hydrolase</keyword>
<dbReference type="InterPro" id="IPR013780">
    <property type="entry name" value="Glyco_hydro_b"/>
</dbReference>
<accession>A0A916YM49</accession>
<evidence type="ECO:0000256" key="8">
    <source>
        <dbReference type="SAM" id="SignalP"/>
    </source>
</evidence>
<dbReference type="InterPro" id="IPR016286">
    <property type="entry name" value="FUC_metazoa-typ"/>
</dbReference>
<proteinExistence type="inferred from homology"/>
<dbReference type="RefSeq" id="WP_188765249.1">
    <property type="nucleotide sequence ID" value="NZ_BMKK01000002.1"/>
</dbReference>
<dbReference type="EMBL" id="BMKK01000002">
    <property type="protein sequence ID" value="GGD50356.1"/>
    <property type="molecule type" value="Genomic_DNA"/>
</dbReference>
<organism evidence="10 11">
    <name type="scientific">Emticicia aquatilis</name>
    <dbReference type="NCBI Taxonomy" id="1537369"/>
    <lineage>
        <taxon>Bacteria</taxon>
        <taxon>Pseudomonadati</taxon>
        <taxon>Bacteroidota</taxon>
        <taxon>Cytophagia</taxon>
        <taxon>Cytophagales</taxon>
        <taxon>Leadbetterellaceae</taxon>
        <taxon>Emticicia</taxon>
    </lineage>
</organism>
<keyword evidence="4 8" id="KW-0732">Signal</keyword>
<evidence type="ECO:0000259" key="9">
    <source>
        <dbReference type="Pfam" id="PF01120"/>
    </source>
</evidence>
<sequence length="478" mass="55153">MKYKIILSTLLFFSLISESGFAQNTIHPTSSLYQYPKEPEVRQKLENWRDLKFGMIIHWGLYAVPGIIESWSICNEDWITRDSMSRYDDYKKWYWGLSKDFNPTKFDPESWAKAAKSAGMKYLVFTTKHHDGFNMFDTKYSDFKISNGPFANNPRADVAKYVFDAFRKENFMIGAYFSKPDWYTQYYWWDRYATPDRNVNYDIRKNPWRWNKYKEFTYNQINELTSNYGSVDILWLDGGWVRPLNTVNDEVRSWGAPIPPFSQEIDMPKIATMARKNQPGLLIVDRTVHGPYENYRTPEQTIPKTKSDTPWESCITLGGAWGYVPNDNFKTASKVIHTLIEVVAKGGSLLLGVGPTAEGTLLDAQVERLNEIGKWLDKNGEAIYGTRATDHFNENDIYFTKGKGNNLYALVKINEGSAPSASISWTKNIPKSGSKITLLGEDISLKWEKKGEKVLVYLPKEITEKYHSSPALALRFEK</sequence>
<dbReference type="PIRSF" id="PIRSF001092">
    <property type="entry name" value="Alpha-L-fucosidase"/>
    <property type="match status" value="1"/>
</dbReference>
<feature type="signal peptide" evidence="8">
    <location>
        <begin position="1"/>
        <end position="22"/>
    </location>
</feature>
<dbReference type="Gene3D" id="3.20.20.80">
    <property type="entry name" value="Glycosidases"/>
    <property type="match status" value="1"/>
</dbReference>
<evidence type="ECO:0000256" key="3">
    <source>
        <dbReference type="ARBA" id="ARBA00012662"/>
    </source>
</evidence>
<protein>
    <recommendedName>
        <fullName evidence="3">alpha-L-fucosidase</fullName>
        <ecNumber evidence="3">3.2.1.51</ecNumber>
    </recommendedName>
</protein>
<dbReference type="InterPro" id="IPR000933">
    <property type="entry name" value="Glyco_hydro_29"/>
</dbReference>
<dbReference type="GO" id="GO:0016139">
    <property type="term" value="P:glycoside catabolic process"/>
    <property type="evidence" value="ECO:0007669"/>
    <property type="project" value="TreeGrafter"/>
</dbReference>
<feature type="chain" id="PRO_5037917921" description="alpha-L-fucosidase" evidence="8">
    <location>
        <begin position="23"/>
        <end position="478"/>
    </location>
</feature>
<dbReference type="GO" id="GO:0005764">
    <property type="term" value="C:lysosome"/>
    <property type="evidence" value="ECO:0007669"/>
    <property type="project" value="TreeGrafter"/>
</dbReference>